<evidence type="ECO:0000313" key="2">
    <source>
        <dbReference type="Proteomes" id="UP000548476"/>
    </source>
</evidence>
<reference evidence="1 2" key="1">
    <citation type="submission" date="2020-08" db="EMBL/GenBank/DDBJ databases">
        <title>Genomic Encyclopedia of Type Strains, Phase IV (KMG-IV): sequencing the most valuable type-strain genomes for metagenomic binning, comparative biology and taxonomic classification.</title>
        <authorList>
            <person name="Goeker M."/>
        </authorList>
    </citation>
    <scope>NUCLEOTIDE SEQUENCE [LARGE SCALE GENOMIC DNA]</scope>
    <source>
        <strain evidence="1 2">YIM 65646</strain>
    </source>
</reference>
<name>A0A841FTW9_9ACTN</name>
<dbReference type="Proteomes" id="UP000548476">
    <property type="component" value="Unassembled WGS sequence"/>
</dbReference>
<sequence length="254" mass="27154">MTTSIATRRARLDRTCADAVDVAREALDETGAEGVGDYVEAVNEGDRLVTHLFECELPGYKGWHWAVVVTRAPRARKVTVCETALLPGHDAISAPVWVPWSERLAPGDVGAGDLLPTAPDDDRLMPAYTFSDDDGVEDLAFELGVGRTRVMNREGRMETAQRWYEGDSGPEAEISTSAPADARCGTCGFFLPLAGSLRQAFGVCGNLYAADDARAVSADHGCGAHSEVLVAAEGPVDHLETVYDDNAVESLEGE</sequence>
<gene>
    <name evidence="1" type="ORF">HNR73_004865</name>
</gene>
<dbReference type="InterPro" id="IPR021391">
    <property type="entry name" value="DUF3027"/>
</dbReference>
<proteinExistence type="predicted"/>
<dbReference type="AlphaFoldDB" id="A0A841FTW9"/>
<accession>A0A841FTW9</accession>
<evidence type="ECO:0000313" key="1">
    <source>
        <dbReference type="EMBL" id="MBB6036992.1"/>
    </source>
</evidence>
<dbReference type="EMBL" id="JACHGT010000011">
    <property type="protein sequence ID" value="MBB6036992.1"/>
    <property type="molecule type" value="Genomic_DNA"/>
</dbReference>
<keyword evidence="2" id="KW-1185">Reference proteome</keyword>
<dbReference type="Pfam" id="PF11228">
    <property type="entry name" value="DUF3027"/>
    <property type="match status" value="1"/>
</dbReference>
<evidence type="ECO:0008006" key="3">
    <source>
        <dbReference type="Google" id="ProtNLM"/>
    </source>
</evidence>
<comment type="caution">
    <text evidence="1">The sequence shown here is derived from an EMBL/GenBank/DDBJ whole genome shotgun (WGS) entry which is preliminary data.</text>
</comment>
<organism evidence="1 2">
    <name type="scientific">Phytomonospora endophytica</name>
    <dbReference type="NCBI Taxonomy" id="714109"/>
    <lineage>
        <taxon>Bacteria</taxon>
        <taxon>Bacillati</taxon>
        <taxon>Actinomycetota</taxon>
        <taxon>Actinomycetes</taxon>
        <taxon>Micromonosporales</taxon>
        <taxon>Micromonosporaceae</taxon>
        <taxon>Phytomonospora</taxon>
    </lineage>
</organism>
<protein>
    <recommendedName>
        <fullName evidence="3">DUF3027 domain-containing protein</fullName>
    </recommendedName>
</protein>